<evidence type="ECO:0000256" key="27">
    <source>
        <dbReference type="PROSITE-ProRule" id="PRU00461"/>
    </source>
</evidence>
<evidence type="ECO:0000256" key="7">
    <source>
        <dbReference type="ARBA" id="ARBA00004545"/>
    </source>
</evidence>
<gene>
    <name evidence="30" type="ORF">CGI_10011205</name>
</gene>
<dbReference type="PROSITE" id="PS01209">
    <property type="entry name" value="LDLRA_1"/>
    <property type="match status" value="4"/>
</dbReference>
<feature type="disulfide bond" evidence="26">
    <location>
        <begin position="1064"/>
        <end position="1076"/>
    </location>
</feature>
<feature type="disulfide bond" evidence="26">
    <location>
        <begin position="1398"/>
        <end position="1413"/>
    </location>
</feature>
<dbReference type="SMART" id="SM00602">
    <property type="entry name" value="VPS10"/>
    <property type="match status" value="1"/>
</dbReference>
<reference evidence="30" key="1">
    <citation type="journal article" date="2012" name="Nature">
        <title>The oyster genome reveals stress adaptation and complexity of shell formation.</title>
        <authorList>
            <person name="Zhang G."/>
            <person name="Fang X."/>
            <person name="Guo X."/>
            <person name="Li L."/>
            <person name="Luo R."/>
            <person name="Xu F."/>
            <person name="Yang P."/>
            <person name="Zhang L."/>
            <person name="Wang X."/>
            <person name="Qi H."/>
            <person name="Xiong Z."/>
            <person name="Que H."/>
            <person name="Xie Y."/>
            <person name="Holland P.W."/>
            <person name="Paps J."/>
            <person name="Zhu Y."/>
            <person name="Wu F."/>
            <person name="Chen Y."/>
            <person name="Wang J."/>
            <person name="Peng C."/>
            <person name="Meng J."/>
            <person name="Yang L."/>
            <person name="Liu J."/>
            <person name="Wen B."/>
            <person name="Zhang N."/>
            <person name="Huang Z."/>
            <person name="Zhu Q."/>
            <person name="Feng Y."/>
            <person name="Mount A."/>
            <person name="Hedgecock D."/>
            <person name="Xu Z."/>
            <person name="Liu Y."/>
            <person name="Domazet-Loso T."/>
            <person name="Du Y."/>
            <person name="Sun X."/>
            <person name="Zhang S."/>
            <person name="Liu B."/>
            <person name="Cheng P."/>
            <person name="Jiang X."/>
            <person name="Li J."/>
            <person name="Fan D."/>
            <person name="Wang W."/>
            <person name="Fu W."/>
            <person name="Wang T."/>
            <person name="Wang B."/>
            <person name="Zhang J."/>
            <person name="Peng Z."/>
            <person name="Li Y."/>
            <person name="Li N."/>
            <person name="Wang J."/>
            <person name="Chen M."/>
            <person name="He Y."/>
            <person name="Tan F."/>
            <person name="Song X."/>
            <person name="Zheng Q."/>
            <person name="Huang R."/>
            <person name="Yang H."/>
            <person name="Du X."/>
            <person name="Chen L."/>
            <person name="Yang M."/>
            <person name="Gaffney P.M."/>
            <person name="Wang S."/>
            <person name="Luo L."/>
            <person name="She Z."/>
            <person name="Ming Y."/>
            <person name="Huang W."/>
            <person name="Zhang S."/>
            <person name="Huang B."/>
            <person name="Zhang Y."/>
            <person name="Qu T."/>
            <person name="Ni P."/>
            <person name="Miao G."/>
            <person name="Wang J."/>
            <person name="Wang Q."/>
            <person name="Steinberg C.E."/>
            <person name="Wang H."/>
            <person name="Li N."/>
            <person name="Qian L."/>
            <person name="Zhang G."/>
            <person name="Li Y."/>
            <person name="Yang H."/>
            <person name="Liu X."/>
            <person name="Wang J."/>
            <person name="Yin Y."/>
            <person name="Wang J."/>
        </authorList>
    </citation>
    <scope>NUCLEOTIDE SEQUENCE [LARGE SCALE GENOMIC DNA]</scope>
    <source>
        <strain evidence="30">05x7-T-G4-1.051#20</strain>
    </source>
</reference>
<keyword evidence="12" id="KW-0245">EGF-like domain</keyword>
<evidence type="ECO:0000256" key="29">
    <source>
        <dbReference type="SAM" id="Phobius"/>
    </source>
</evidence>
<evidence type="ECO:0000256" key="5">
    <source>
        <dbReference type="ARBA" id="ARBA00004393"/>
    </source>
</evidence>
<dbReference type="SMART" id="SM00060">
    <property type="entry name" value="FN3"/>
    <property type="match status" value="3"/>
</dbReference>
<feature type="disulfide bond" evidence="26">
    <location>
        <begin position="1299"/>
        <end position="1314"/>
    </location>
</feature>
<dbReference type="GO" id="GO:0006897">
    <property type="term" value="P:endocytosis"/>
    <property type="evidence" value="ECO:0007669"/>
    <property type="project" value="UniProtKB-KW"/>
</dbReference>
<dbReference type="FunFam" id="4.10.400.10:FF:000011">
    <property type="entry name" value="Low-density lipoprotein receptor-related protein 1"/>
    <property type="match status" value="1"/>
</dbReference>
<dbReference type="GO" id="GO:0030658">
    <property type="term" value="C:transport vesicle membrane"/>
    <property type="evidence" value="ECO:0007669"/>
    <property type="project" value="UniProtKB-SubCell"/>
</dbReference>
<evidence type="ECO:0000256" key="15">
    <source>
        <dbReference type="ARBA" id="ARBA00022737"/>
    </source>
</evidence>
<feature type="compositionally biased region" description="Low complexity" evidence="28">
    <location>
        <begin position="92"/>
        <end position="102"/>
    </location>
</feature>
<dbReference type="InterPro" id="IPR050310">
    <property type="entry name" value="VPS10-sortilin"/>
</dbReference>
<keyword evidence="22" id="KW-0325">Glycoprotein</keyword>
<dbReference type="InterPro" id="IPR002172">
    <property type="entry name" value="LDrepeatLR_classA_rpt"/>
</dbReference>
<dbReference type="InterPro" id="IPR003961">
    <property type="entry name" value="FN3_dom"/>
</dbReference>
<evidence type="ECO:0000256" key="17">
    <source>
        <dbReference type="ARBA" id="ARBA00022824"/>
    </source>
</evidence>
<dbReference type="Gene3D" id="2.60.40.10">
    <property type="entry name" value="Immunoglobulins"/>
    <property type="match status" value="3"/>
</dbReference>
<evidence type="ECO:0000313" key="30">
    <source>
        <dbReference type="EMBL" id="EKC35809.1"/>
    </source>
</evidence>
<evidence type="ECO:0000256" key="2">
    <source>
        <dbReference type="ARBA" id="ARBA00004158"/>
    </source>
</evidence>
<dbReference type="CDD" id="cd00112">
    <property type="entry name" value="LDLa"/>
    <property type="match status" value="8"/>
</dbReference>
<dbReference type="PANTHER" id="PTHR12106">
    <property type="entry name" value="SORTILIN RELATED"/>
    <property type="match status" value="1"/>
</dbReference>
<dbReference type="GO" id="GO:0055038">
    <property type="term" value="C:recycling endosome membrane"/>
    <property type="evidence" value="ECO:0007669"/>
    <property type="project" value="UniProtKB-SubCell"/>
</dbReference>
<dbReference type="Gene3D" id="2.120.10.30">
    <property type="entry name" value="TolB, C-terminal domain"/>
    <property type="match status" value="1"/>
</dbReference>
<evidence type="ECO:0000256" key="25">
    <source>
        <dbReference type="ARBA" id="ARBA00032450"/>
    </source>
</evidence>
<dbReference type="InParanoid" id="K1QXA9"/>
<dbReference type="InterPro" id="IPR023415">
    <property type="entry name" value="LDLR_class-A_CS"/>
</dbReference>
<feature type="transmembrane region" description="Helical" evidence="29">
    <location>
        <begin position="2010"/>
        <end position="2033"/>
    </location>
</feature>
<feature type="disulfide bond" evidence="26">
    <location>
        <begin position="1149"/>
        <end position="1167"/>
    </location>
</feature>
<dbReference type="GO" id="GO:0006892">
    <property type="term" value="P:post-Golgi vesicle-mediated transport"/>
    <property type="evidence" value="ECO:0007669"/>
    <property type="project" value="TreeGrafter"/>
</dbReference>
<dbReference type="SUPFAM" id="SSF49265">
    <property type="entry name" value="Fibronectin type III"/>
    <property type="match status" value="3"/>
</dbReference>
<evidence type="ECO:0000256" key="10">
    <source>
        <dbReference type="ARBA" id="ARBA00022448"/>
    </source>
</evidence>
<dbReference type="InterPro" id="IPR031778">
    <property type="entry name" value="Sortilin_N"/>
</dbReference>
<dbReference type="Gene3D" id="3.30.60.270">
    <property type="match status" value="1"/>
</dbReference>
<proteinExistence type="inferred from homology"/>
<dbReference type="Gene3D" id="4.10.400.10">
    <property type="entry name" value="Low-density Lipoprotein Receptor"/>
    <property type="match status" value="7"/>
</dbReference>
<evidence type="ECO:0000256" key="4">
    <source>
        <dbReference type="ARBA" id="ARBA00004212"/>
    </source>
</evidence>
<feature type="repeat" description="LDL-receptor class B" evidence="27">
    <location>
        <begin position="897"/>
        <end position="941"/>
    </location>
</feature>
<dbReference type="FunFam" id="2.120.10.30:FF:000241">
    <property type="entry name" value="Low-density lipoprotein receptor-related protein 6"/>
    <property type="match status" value="1"/>
</dbReference>
<dbReference type="Gene3D" id="2.40.128.620">
    <property type="match status" value="1"/>
</dbReference>
<keyword evidence="16" id="KW-0967">Endosome</keyword>
<evidence type="ECO:0000256" key="24">
    <source>
        <dbReference type="ARBA" id="ARBA00029896"/>
    </source>
</evidence>
<dbReference type="PROSITE" id="PS51120">
    <property type="entry name" value="LDLRB"/>
    <property type="match status" value="3"/>
</dbReference>
<feature type="disulfide bond" evidence="26">
    <location>
        <begin position="1083"/>
        <end position="1098"/>
    </location>
</feature>
<evidence type="ECO:0000256" key="19">
    <source>
        <dbReference type="ARBA" id="ARBA00023136"/>
    </source>
</evidence>
<dbReference type="Pfam" id="PF00041">
    <property type="entry name" value="fn3"/>
    <property type="match status" value="2"/>
</dbReference>
<feature type="disulfide bond" evidence="26">
    <location>
        <begin position="1110"/>
        <end position="1128"/>
    </location>
</feature>
<dbReference type="InterPro" id="IPR036055">
    <property type="entry name" value="LDL_receptor-like_sf"/>
</dbReference>
<dbReference type="InterPro" id="IPR031777">
    <property type="entry name" value="Sortilin_C"/>
</dbReference>
<feature type="disulfide bond" evidence="26">
    <location>
        <begin position="1243"/>
        <end position="1258"/>
    </location>
</feature>
<evidence type="ECO:0000256" key="21">
    <source>
        <dbReference type="ARBA" id="ARBA00023170"/>
    </source>
</evidence>
<keyword evidence="17" id="KW-0256">Endoplasmic reticulum</keyword>
<dbReference type="PROSITE" id="PS50068">
    <property type="entry name" value="LDLRA_2"/>
    <property type="match status" value="8"/>
</dbReference>
<dbReference type="Pfam" id="PF15902">
    <property type="entry name" value="Sortilin-Vps10"/>
    <property type="match status" value="1"/>
</dbReference>
<evidence type="ECO:0000256" key="3">
    <source>
        <dbReference type="ARBA" id="ARBA00004162"/>
    </source>
</evidence>
<feature type="region of interest" description="Disordered" evidence="28">
    <location>
        <begin position="66"/>
        <end position="102"/>
    </location>
</feature>
<evidence type="ECO:0000256" key="12">
    <source>
        <dbReference type="ARBA" id="ARBA00022536"/>
    </source>
</evidence>
<dbReference type="PROSITE" id="PS50853">
    <property type="entry name" value="FN3"/>
    <property type="match status" value="3"/>
</dbReference>
<dbReference type="SMART" id="SM00135">
    <property type="entry name" value="LY"/>
    <property type="match status" value="4"/>
</dbReference>
<keyword evidence="29" id="KW-1133">Transmembrane helix</keyword>
<evidence type="ECO:0000256" key="9">
    <source>
        <dbReference type="ARBA" id="ARBA00013467"/>
    </source>
</evidence>
<dbReference type="SUPFAM" id="SSF57424">
    <property type="entry name" value="LDL receptor-like module"/>
    <property type="match status" value="8"/>
</dbReference>
<feature type="disulfide bond" evidence="26">
    <location>
        <begin position="1103"/>
        <end position="1115"/>
    </location>
</feature>
<comment type="subcellular location">
    <subcellularLocation>
        <location evidence="3">Cell membrane</location>
        <topology evidence="3">Single-pass membrane protein</topology>
    </subcellularLocation>
    <subcellularLocation>
        <location evidence="4">Cytoplasmic vesicle</location>
        <location evidence="4">Secretory vesicle membrane</location>
        <topology evidence="4">Single-pass type I membrane protein</topology>
    </subcellularLocation>
    <subcellularLocation>
        <location evidence="2">Early endosome membrane</location>
        <topology evidence="2">Single-pass type I membrane protein</topology>
    </subcellularLocation>
    <subcellularLocation>
        <location evidence="1">Endoplasmic reticulum membrane</location>
        <topology evidence="1">Single-pass type I membrane protein</topology>
    </subcellularLocation>
    <subcellularLocation>
        <location evidence="7">Endosome</location>
        <location evidence="7">Multivesicular body membrane</location>
        <topology evidence="7">Single-pass type I membrane protein</topology>
    </subcellularLocation>
    <subcellularLocation>
        <location evidence="5">Golgi apparatus</location>
        <location evidence="5">trans-Golgi network membrane</location>
        <topology evidence="5">Single-pass type I membrane protein</topology>
    </subcellularLocation>
    <subcellularLocation>
        <location evidence="6">Recycling endosome membrane</location>
        <topology evidence="6">Single-pass type I membrane protein</topology>
    </subcellularLocation>
</comment>
<feature type="disulfide bond" evidence="26">
    <location>
        <begin position="1161"/>
        <end position="1176"/>
    </location>
</feature>
<feature type="disulfide bond" evidence="26">
    <location>
        <begin position="1203"/>
        <end position="1218"/>
    </location>
</feature>
<dbReference type="PRINTS" id="PR00261">
    <property type="entry name" value="LDLRECEPTOR"/>
</dbReference>
<keyword evidence="20 26" id="KW-1015">Disulfide bond</keyword>
<keyword evidence="18" id="KW-0333">Golgi apparatus</keyword>
<feature type="disulfide bond" evidence="26">
    <location>
        <begin position="1142"/>
        <end position="1154"/>
    </location>
</feature>
<dbReference type="GO" id="GO:0005789">
    <property type="term" value="C:endoplasmic reticulum membrane"/>
    <property type="evidence" value="ECO:0007669"/>
    <property type="project" value="UniProtKB-SubCell"/>
</dbReference>
<dbReference type="PANTHER" id="PTHR12106:SF27">
    <property type="entry name" value="SORTILIN-RELATED RECEPTOR"/>
    <property type="match status" value="1"/>
</dbReference>
<evidence type="ECO:0000256" key="28">
    <source>
        <dbReference type="SAM" id="MobiDB-lite"/>
    </source>
</evidence>
<dbReference type="InterPro" id="IPR006581">
    <property type="entry name" value="VPS10"/>
</dbReference>
<dbReference type="HOGENOM" id="CLU_001389_0_0_1"/>
<dbReference type="Pfam" id="PF15901">
    <property type="entry name" value="Sortilin_C"/>
    <property type="match status" value="1"/>
</dbReference>
<evidence type="ECO:0000256" key="18">
    <source>
        <dbReference type="ARBA" id="ARBA00023034"/>
    </source>
</evidence>
<name>K1QXA9_MAGGI</name>
<evidence type="ECO:0000256" key="1">
    <source>
        <dbReference type="ARBA" id="ARBA00004115"/>
    </source>
</evidence>
<dbReference type="SUPFAM" id="SSF63825">
    <property type="entry name" value="YWTD domain"/>
    <property type="match status" value="1"/>
</dbReference>
<keyword evidence="11" id="KW-1003">Cell membrane</keyword>
<evidence type="ECO:0000256" key="11">
    <source>
        <dbReference type="ARBA" id="ARBA00022475"/>
    </source>
</evidence>
<feature type="repeat" description="LDL-receptor class B" evidence="27">
    <location>
        <begin position="851"/>
        <end position="896"/>
    </location>
</feature>
<dbReference type="SUPFAM" id="SSF110296">
    <property type="entry name" value="Oligoxyloglucan reducing end-specific cellobiohydrolase"/>
    <property type="match status" value="1"/>
</dbReference>
<comment type="similarity">
    <text evidence="8">Belongs to the VPS10-related sortilin family. SORL1 subfamily.</text>
</comment>
<feature type="disulfide bond" evidence="26">
    <location>
        <begin position="1071"/>
        <end position="1089"/>
    </location>
</feature>
<accession>K1QXA9</accession>
<organism evidence="30">
    <name type="scientific">Magallana gigas</name>
    <name type="common">Pacific oyster</name>
    <name type="synonym">Crassostrea gigas</name>
    <dbReference type="NCBI Taxonomy" id="29159"/>
    <lineage>
        <taxon>Eukaryota</taxon>
        <taxon>Metazoa</taxon>
        <taxon>Spiralia</taxon>
        <taxon>Lophotrochozoa</taxon>
        <taxon>Mollusca</taxon>
        <taxon>Bivalvia</taxon>
        <taxon>Autobranchia</taxon>
        <taxon>Pteriomorphia</taxon>
        <taxon>Ostreida</taxon>
        <taxon>Ostreoidea</taxon>
        <taxon>Ostreidae</taxon>
        <taxon>Magallana</taxon>
    </lineage>
</organism>
<keyword evidence="23" id="KW-0968">Cytoplasmic vesicle</keyword>
<dbReference type="Gene3D" id="2.10.70.80">
    <property type="match status" value="1"/>
</dbReference>
<evidence type="ECO:0000256" key="23">
    <source>
        <dbReference type="ARBA" id="ARBA00023329"/>
    </source>
</evidence>
<dbReference type="FunFam" id="3.30.60.270:FF:000002">
    <property type="entry name" value="Sortilin-related receptor isoform A"/>
    <property type="match status" value="1"/>
</dbReference>
<dbReference type="InterPro" id="IPR036116">
    <property type="entry name" value="FN3_sf"/>
</dbReference>
<feature type="repeat" description="LDL-receptor class B" evidence="27">
    <location>
        <begin position="807"/>
        <end position="850"/>
    </location>
</feature>
<dbReference type="GO" id="GO:0032585">
    <property type="term" value="C:multivesicular body membrane"/>
    <property type="evidence" value="ECO:0007669"/>
    <property type="project" value="UniProtKB-SubCell"/>
</dbReference>
<dbReference type="EMBL" id="JH818609">
    <property type="protein sequence ID" value="EKC35809.1"/>
    <property type="molecule type" value="Genomic_DNA"/>
</dbReference>
<keyword evidence="14" id="KW-0732">Signal</keyword>
<dbReference type="SMR" id="K1QXA9"/>
<feature type="disulfide bond" evidence="26">
    <location>
        <begin position="1122"/>
        <end position="1137"/>
    </location>
</feature>
<dbReference type="Pfam" id="PF00058">
    <property type="entry name" value="Ldl_recept_b"/>
    <property type="match status" value="2"/>
</dbReference>
<keyword evidence="10" id="KW-0813">Transport</keyword>
<dbReference type="CDD" id="cd00063">
    <property type="entry name" value="FN3"/>
    <property type="match status" value="3"/>
</dbReference>
<keyword evidence="13" id="KW-0254">Endocytosis</keyword>
<dbReference type="SMART" id="SM00192">
    <property type="entry name" value="LDLa"/>
    <property type="match status" value="8"/>
</dbReference>
<evidence type="ECO:0000256" key="16">
    <source>
        <dbReference type="ARBA" id="ARBA00022753"/>
    </source>
</evidence>
<protein>
    <recommendedName>
        <fullName evidence="9">Sortilin-related receptor</fullName>
    </recommendedName>
    <alternativeName>
        <fullName evidence="24">Low-density lipoprotein receptor relative with 11 ligand-binding repeats</fullName>
    </alternativeName>
    <alternativeName>
        <fullName evidence="25">Sorting protein-related receptor containing LDLR class A repeats</fullName>
    </alternativeName>
</protein>
<evidence type="ECO:0000256" key="8">
    <source>
        <dbReference type="ARBA" id="ARBA00007041"/>
    </source>
</evidence>
<evidence type="ECO:0000256" key="13">
    <source>
        <dbReference type="ARBA" id="ARBA00022583"/>
    </source>
</evidence>
<dbReference type="GO" id="GO:0005886">
    <property type="term" value="C:plasma membrane"/>
    <property type="evidence" value="ECO:0007669"/>
    <property type="project" value="UniProtKB-SubCell"/>
</dbReference>
<evidence type="ECO:0000256" key="22">
    <source>
        <dbReference type="ARBA" id="ARBA00023180"/>
    </source>
</evidence>
<comment type="caution">
    <text evidence="26">Lacks conserved residue(s) required for the propagation of feature annotation.</text>
</comment>
<dbReference type="GO" id="GO:0031901">
    <property type="term" value="C:early endosome membrane"/>
    <property type="evidence" value="ECO:0007669"/>
    <property type="project" value="UniProtKB-SubCell"/>
</dbReference>
<keyword evidence="19 29" id="KW-0472">Membrane</keyword>
<dbReference type="FunFam" id="4.10.400.10:FF:000034">
    <property type="entry name" value="Low-density lipoprotein receptor-related protein 2"/>
    <property type="match status" value="2"/>
</dbReference>
<dbReference type="InterPro" id="IPR000033">
    <property type="entry name" value="LDLR_classB_rpt"/>
</dbReference>
<dbReference type="Pfam" id="PF00057">
    <property type="entry name" value="Ldl_recept_a"/>
    <property type="match status" value="7"/>
</dbReference>
<evidence type="ECO:0000256" key="14">
    <source>
        <dbReference type="ARBA" id="ARBA00022729"/>
    </source>
</evidence>
<keyword evidence="15" id="KW-0677">Repeat</keyword>
<sequence length="2085" mass="234205">MATEKMRHSVSRYIFVFTLFAFFEYSVETDSEFLRKRSSSFASEQIKLKYDSRAFVIDSENFQSENGNAQNFDPSKILSARGKGRNKRDTSSSKTNSPSSVSVQLNDSHTQMIVHWAGAGSQVIIALSRSSHPSSSSTSNLFISYDYGTSFENMQYKLTMPHSMYIFTDIIHNYIFTTLDYGRTFSSHSVPFTPTDLKLHASNPNLVLGMNKNDTEKKLYLSEDFGYNWRMVQQGVVNVEWGEAPYDNETVIYVERQESWMNGGSILSSNNLFRTSPKILLYGGKNLKMEGPYMFATKTADYYVADASEEQVFLVVTHNLTTGDSNLYISDVTGSKYSKTLDNIVYFNPEGAHSTSWLRHFAKDAFVDLTKIKGLKGVYIASQLTKNNSFQRDEQRSMITFDKGGEWSLINPPAYDINGNKTKNCTSHSRENCSSLHLTQEFSRLYPGARNVPILSRESAPGIIMATGIIGQNLKDRPDVYVSSSAGYQWRPALEGSYFYAMGDHGGLLVAVPQFQNTKDLLYSWDEGETWNSYTFHNETIRVYGVLTEPGEATAIFSIFGSHLGYHKWLIIQVNMDKVFRYTCKKDDYKMWSFPDNPPFAGCILGKKLVIERRIAHAACFNGRNYDRTIVEKNCSCTREDYECAFGFHLEESLFSFNQKCIEDPDSGINIHKPPSPCPPGTFYPYSRGYQKIPGDTCQYGEDYRYDPLMYSCPVAELPEFLIYVAGTHVHRVMMGSNRDEIIYTNTVNNIVAAEFDLSSNCMFVGMASEIQKVCFGENSTSPTTAMPLISTGLRSIESLAFDWSSKNLYWVDAGARKIEVAREDGRYRKELFNSTYLDRPRALVLDPRFGYMYWTDWSASHPRIVRAWMDGTHNETIVSGYRVHWPNGITIDFRSDKIYWTDAYKHGIYSANSDGQHVQVLKSGSYYIPHPYSIGVFKNNVYWADWTKTTIMTTDKDIGLGLEYIVNNTYHVSDLKIYSKTSQSSHSLCTNGNGACTQLCLPRPQFDGTGAKLSKQNRTCACNGNSFKIPGESGSSEHCKCGEKDMKINGVCVPTNSSVDSNCSHSHFTCSNGRCIPATWLCDRDDDCRDGSDEFDCPYLECSTGHFQCKSGACIPDRWRCDHDNDCDDGSDEENCDYAKCTSAQFSCDNKRCIPRNWTCDYDDDCHDNSDEKNCHYNETCSPEEFHCAKHQPKCVPMTTVCDGHNDCVDGSDEVRCNTTSCPSYKWACADRNQCIYNSWRCDGEEDCNDGSDEKNCTTTNSTTAIPFNTTTLGPSTSPFCELRCSDMRSCYGYSQRCDGIVDCWDSSDEIFCPGDTSTTPATTKLPHGCSENQFYCYRGHTVYPQCIPQTWVCDNTSDCENGEDEDSSVCKDVEHCASNDFRCLYMDGCVPRSKVCDGKFDCLDASDELGCAISTPKTLVTTTAVNVTKLEARPDSEGNIHISWLPPTEYRNEKLKYIVSYLEKDNERTWVNTTQNLTQTQYVLKNVRPVTTYEITVYVIRPNKPINFAVEPIEVTTLQEVPFAPGSPTVSYSTDHLTVIFSWVIPPGSRPQDINRYKVTAVNQAGEGKESKKVPEQPLVFDDGGIITKVNFTEPDMVDSFTIKLHWMGISDAQGYRITYLDAMHVPVKITVQKPSALITNLCPGLQYEVQIAAYNNHGDGPSRSIFLHTNGTTPVVKPSDAVMQDNTKFLLSMNTTGIKTSDWVVPGHKEPQINYTVYYAYDPSDLEVGFDPRTKAKNITVSGRNVKSVMLAGLRACESYVAKIAVTAPGICPLSNIETFHTGEDIEAQPENLKFEFFKDSKTTGNLTWDAACSEEFLPVGYVVIVTEDLTNKSYRSEKYNGTRDLKLSQILGPLKRGGVYTVVIQRDVKGARNPRPSDPMKIYAEPYGGPLNLIGAPQSDENKITLSWTPNIMDAPDSKNLKGYELQYMKSHVGGSHSQTNFMTYGILGGTSADFKIEVDSDYHFRVRVVTNDGYRGAWSQEYHTLSSEVFAAAQSTTVTLTKTNLIAIIVSITTVVIALVVVLAFFIIRHRRLQRSFMAFANSHYDSRSGTTTFTANDIGEEEDSPMIRGFSDDEPLVIA</sequence>
<evidence type="ECO:0000256" key="6">
    <source>
        <dbReference type="ARBA" id="ARBA00004480"/>
    </source>
</evidence>
<dbReference type="InterPro" id="IPR011042">
    <property type="entry name" value="6-blade_b-propeller_TolB-like"/>
</dbReference>
<evidence type="ECO:0000256" key="20">
    <source>
        <dbReference type="ARBA" id="ARBA00023157"/>
    </source>
</evidence>
<keyword evidence="29" id="KW-0812">Transmembrane</keyword>
<dbReference type="InterPro" id="IPR013783">
    <property type="entry name" value="Ig-like_fold"/>
</dbReference>
<keyword evidence="21 30" id="KW-0675">Receptor</keyword>
<evidence type="ECO:0000256" key="26">
    <source>
        <dbReference type="PROSITE-ProRule" id="PRU00124"/>
    </source>
</evidence>
<dbReference type="GO" id="GO:0005794">
    <property type="term" value="C:Golgi apparatus"/>
    <property type="evidence" value="ECO:0007669"/>
    <property type="project" value="UniProtKB-SubCell"/>
</dbReference>